<dbReference type="GO" id="GO:0005524">
    <property type="term" value="F:ATP binding"/>
    <property type="evidence" value="ECO:0007669"/>
    <property type="project" value="UniProtKB-KW"/>
</dbReference>
<feature type="non-terminal residue" evidence="7">
    <location>
        <position position="1"/>
    </location>
</feature>
<dbReference type="EMBL" id="DRTU01000021">
    <property type="protein sequence ID" value="HHH99947.1"/>
    <property type="molecule type" value="Genomic_DNA"/>
</dbReference>
<reference evidence="7" key="1">
    <citation type="journal article" date="2020" name="mSystems">
        <title>Genome- and Community-Level Interaction Insights into Carbon Utilization and Element Cycling Functions of Hydrothermarchaeota in Hydrothermal Sediment.</title>
        <authorList>
            <person name="Zhou Z."/>
            <person name="Liu Y."/>
            <person name="Xu W."/>
            <person name="Pan J."/>
            <person name="Luo Z.H."/>
            <person name="Li M."/>
        </authorList>
    </citation>
    <scope>NUCLEOTIDE SEQUENCE [LARGE SCALE GENOMIC DNA]</scope>
    <source>
        <strain evidence="7">HyVt-93</strain>
    </source>
</reference>
<name>A0A7C5NYK6_THELI</name>
<dbReference type="Gene3D" id="1.10.730.10">
    <property type="entry name" value="Isoleucyl-tRNA Synthetase, Domain 1"/>
    <property type="match status" value="1"/>
</dbReference>
<dbReference type="GO" id="GO:0006428">
    <property type="term" value="P:isoleucyl-tRNA aminoacylation"/>
    <property type="evidence" value="ECO:0007669"/>
    <property type="project" value="TreeGrafter"/>
</dbReference>
<keyword evidence="2" id="KW-0547">Nucleotide-binding</keyword>
<evidence type="ECO:0000256" key="5">
    <source>
        <dbReference type="ARBA" id="ARBA00023146"/>
    </source>
</evidence>
<gene>
    <name evidence="7" type="ORF">ENL40_00450</name>
</gene>
<evidence type="ECO:0000256" key="2">
    <source>
        <dbReference type="ARBA" id="ARBA00022741"/>
    </source>
</evidence>
<dbReference type="InterPro" id="IPR033705">
    <property type="entry name" value="Anticodon_Ia_Val"/>
</dbReference>
<dbReference type="InterPro" id="IPR009080">
    <property type="entry name" value="tRNAsynth_Ia_anticodon-bd"/>
</dbReference>
<dbReference type="PANTHER" id="PTHR42780:SF1">
    <property type="entry name" value="ISOLEUCINE--TRNA LIGASE, CYTOPLASMIC"/>
    <property type="match status" value="1"/>
</dbReference>
<evidence type="ECO:0000256" key="3">
    <source>
        <dbReference type="ARBA" id="ARBA00022840"/>
    </source>
</evidence>
<dbReference type="InterPro" id="IPR023586">
    <property type="entry name" value="Ile-tRNA-ligase_type2"/>
</dbReference>
<dbReference type="Proteomes" id="UP000886217">
    <property type="component" value="Unassembled WGS sequence"/>
</dbReference>
<dbReference type="CDD" id="cd07962">
    <property type="entry name" value="Anticodon_Ia_Val"/>
    <property type="match status" value="1"/>
</dbReference>
<keyword evidence="5" id="KW-0030">Aminoacyl-tRNA synthetase</keyword>
<keyword evidence="3" id="KW-0067">ATP-binding</keyword>
<evidence type="ECO:0000256" key="1">
    <source>
        <dbReference type="ARBA" id="ARBA00022598"/>
    </source>
</evidence>
<evidence type="ECO:0000313" key="7">
    <source>
        <dbReference type="EMBL" id="HHH99947.1"/>
    </source>
</evidence>
<feature type="domain" description="Methionyl/Valyl/Leucyl/Isoleucyl-tRNA synthetase anticodon-binding" evidence="6">
    <location>
        <begin position="6"/>
        <end position="154"/>
    </location>
</feature>
<proteinExistence type="predicted"/>
<organism evidence="7">
    <name type="scientific">Thermococcus litoralis</name>
    <dbReference type="NCBI Taxonomy" id="2265"/>
    <lineage>
        <taxon>Archaea</taxon>
        <taxon>Methanobacteriati</taxon>
        <taxon>Methanobacteriota</taxon>
        <taxon>Thermococci</taxon>
        <taxon>Thermococcales</taxon>
        <taxon>Thermococcaceae</taxon>
        <taxon>Thermococcus</taxon>
    </lineage>
</organism>
<dbReference type="AlphaFoldDB" id="A0A7C5NYK6"/>
<dbReference type="Pfam" id="PF08264">
    <property type="entry name" value="Anticodon_1"/>
    <property type="match status" value="1"/>
</dbReference>
<accession>A0A7C5NYK6</accession>
<dbReference type="SUPFAM" id="SSF47323">
    <property type="entry name" value="Anticodon-binding domain of a subclass of class I aminoacyl-tRNA synthetases"/>
    <property type="match status" value="1"/>
</dbReference>
<comment type="caution">
    <text evidence="7">The sequence shown here is derived from an EMBL/GenBank/DDBJ whole genome shotgun (WGS) entry which is preliminary data.</text>
</comment>
<dbReference type="GO" id="GO:0004822">
    <property type="term" value="F:isoleucine-tRNA ligase activity"/>
    <property type="evidence" value="ECO:0007669"/>
    <property type="project" value="InterPro"/>
</dbReference>
<sequence>ELEPLDKWILSRLHRLINFATEELEKYRFNLFTRELMNFVWHELADDYIEMIKHRLYGDNEESKLKAKVALHELLYNIILLLAPLAPHITEELYQEMFKDKVGAKSLHLLGWPAYEEDRIDEEAETLGKLASEIIGAMRKYKNSHGLALNAKLKHVAIYALDSYDMLKALETDIAGTMNIEKLEIIRGEPDLEERIIEIKPNFKSVGPKYGRLVPKITAYLKENARKVAKALKENGKVEFEAEEQKIELGKEDIVIRKAVFSEGEEVETVVVGDAVILFF</sequence>
<evidence type="ECO:0000256" key="4">
    <source>
        <dbReference type="ARBA" id="ARBA00022917"/>
    </source>
</evidence>
<keyword evidence="1 7" id="KW-0436">Ligase</keyword>
<keyword evidence="4" id="KW-0648">Protein biosynthesis</keyword>
<dbReference type="InterPro" id="IPR013155">
    <property type="entry name" value="M/V/L/I-tRNA-synth_anticd-bd"/>
</dbReference>
<dbReference type="Pfam" id="PF19302">
    <property type="entry name" value="DUF5915"/>
    <property type="match status" value="1"/>
</dbReference>
<dbReference type="Gene3D" id="3.30.720.200">
    <property type="match status" value="1"/>
</dbReference>
<protein>
    <submittedName>
        <fullName evidence="7">Valine--tRNA ligase</fullName>
    </submittedName>
</protein>
<evidence type="ECO:0000259" key="6">
    <source>
        <dbReference type="Pfam" id="PF08264"/>
    </source>
</evidence>
<dbReference type="PANTHER" id="PTHR42780">
    <property type="entry name" value="SOLEUCYL-TRNA SYNTHETASE"/>
    <property type="match status" value="1"/>
</dbReference>